<evidence type="ECO:0000313" key="3">
    <source>
        <dbReference type="Proteomes" id="UP000282106"/>
    </source>
</evidence>
<evidence type="ECO:0000313" key="2">
    <source>
        <dbReference type="EMBL" id="ROH86514.1"/>
    </source>
</evidence>
<dbReference type="SUPFAM" id="SSF52200">
    <property type="entry name" value="Toll/Interleukin receptor TIR domain"/>
    <property type="match status" value="1"/>
</dbReference>
<dbReference type="EMBL" id="RJVO01000009">
    <property type="protein sequence ID" value="ROH86514.1"/>
    <property type="molecule type" value="Genomic_DNA"/>
</dbReference>
<dbReference type="AlphaFoldDB" id="A0A3N0V1U2"/>
<dbReference type="Gene3D" id="3.40.50.10140">
    <property type="entry name" value="Toll/interleukin-1 receptor homology (TIR) domain"/>
    <property type="match status" value="1"/>
</dbReference>
<comment type="caution">
    <text evidence="2">The sequence shown here is derived from an EMBL/GenBank/DDBJ whole genome shotgun (WGS) entry which is preliminary data.</text>
</comment>
<feature type="compositionally biased region" description="Basic and acidic residues" evidence="1">
    <location>
        <begin position="1"/>
        <end position="12"/>
    </location>
</feature>
<accession>A0A3N0V1U2</accession>
<sequence length="392" mass="43939">MGLRDWTDDGVRTPHQPTTQGSTMARRKSSAEGAAVPATGSDENVIAARGRTLVFISHDSRDSDLAEAFENLLSDVSGGTLKSFRSSDKKGTSGIEFGTEWYKAIMSQLGDATDVVALLTQHSIDRPWILYEAGVAKGKLDTNVLGIALGVPLEKVSSGPFGQFQNCGDDEDSLTKLVIQLIKRNPDASPREAAVRMQVGVFLEHVKKLLASKGKSTTRIETDEPSVAKLFEEVKVMVRELPERVDDRVRSVTKRGSMRRGRRIHPMMFEEFLFHPAFRETKHGAAAGWLLFISLLREDYPWLYELGLEMYHALRNGDQKLVAEARHNLMAILEVTAHGPFFHEMFRADDEELFFMVKHLPQMVERFLERSVIRPRSKPDKAKVSESGKVDE</sequence>
<dbReference type="Proteomes" id="UP000282106">
    <property type="component" value="Unassembled WGS sequence"/>
</dbReference>
<gene>
    <name evidence="2" type="ORF">ED208_15900</name>
</gene>
<evidence type="ECO:0000256" key="1">
    <source>
        <dbReference type="SAM" id="MobiDB-lite"/>
    </source>
</evidence>
<feature type="region of interest" description="Disordered" evidence="1">
    <location>
        <begin position="1"/>
        <end position="38"/>
    </location>
</feature>
<proteinExistence type="predicted"/>
<name>A0A3N0V1U2_9GAMM</name>
<dbReference type="InParanoid" id="A0A3N0V1U2"/>
<reference evidence="2 3" key="1">
    <citation type="submission" date="2018-10" db="EMBL/GenBank/DDBJ databases">
        <authorList>
            <person name="Chen W.-M."/>
        </authorList>
    </citation>
    <scope>NUCLEOTIDE SEQUENCE [LARGE SCALE GENOMIC DNA]</scope>
    <source>
        <strain evidence="2 3">THS-13</strain>
    </source>
</reference>
<keyword evidence="3" id="KW-1185">Reference proteome</keyword>
<organism evidence="2 3">
    <name type="scientific">Stagnimonas aquatica</name>
    <dbReference type="NCBI Taxonomy" id="2689987"/>
    <lineage>
        <taxon>Bacteria</taxon>
        <taxon>Pseudomonadati</taxon>
        <taxon>Pseudomonadota</taxon>
        <taxon>Gammaproteobacteria</taxon>
        <taxon>Nevskiales</taxon>
        <taxon>Nevskiaceae</taxon>
        <taxon>Stagnimonas</taxon>
    </lineage>
</organism>
<protein>
    <submittedName>
        <fullName evidence="2">TIR domain-containing protein</fullName>
    </submittedName>
</protein>
<dbReference type="InterPro" id="IPR035897">
    <property type="entry name" value="Toll_tir_struct_dom_sf"/>
</dbReference>